<evidence type="ECO:0000256" key="2">
    <source>
        <dbReference type="SAM" id="Phobius"/>
    </source>
</evidence>
<proteinExistence type="predicted"/>
<evidence type="ECO:0000256" key="1">
    <source>
        <dbReference type="SAM" id="MobiDB-lite"/>
    </source>
</evidence>
<feature type="transmembrane region" description="Helical" evidence="2">
    <location>
        <begin position="241"/>
        <end position="263"/>
    </location>
</feature>
<dbReference type="EMBL" id="JH126402">
    <property type="protein sequence ID" value="EGX91382.1"/>
    <property type="molecule type" value="Genomic_DNA"/>
</dbReference>
<dbReference type="HOGENOM" id="CLU_057711_1_0_1"/>
<feature type="region of interest" description="Disordered" evidence="1">
    <location>
        <begin position="1"/>
        <end position="20"/>
    </location>
</feature>
<accession>G3JK98</accession>
<gene>
    <name evidence="3" type="ORF">CCM_05540</name>
</gene>
<feature type="transmembrane region" description="Helical" evidence="2">
    <location>
        <begin position="200"/>
        <end position="221"/>
    </location>
</feature>
<dbReference type="InParanoid" id="G3JK98"/>
<protein>
    <submittedName>
        <fullName evidence="3">Uncharacterized protein</fullName>
    </submittedName>
</protein>
<dbReference type="RefSeq" id="XP_006670747.1">
    <property type="nucleotide sequence ID" value="XM_006670684.1"/>
</dbReference>
<reference evidence="3 4" key="1">
    <citation type="journal article" date="2011" name="Genome Biol.">
        <title>Genome sequence of the insect pathogenic fungus Cordyceps militaris, a valued traditional Chinese medicine.</title>
        <authorList>
            <person name="Zheng P."/>
            <person name="Xia Y."/>
            <person name="Xiao G."/>
            <person name="Xiong C."/>
            <person name="Hu X."/>
            <person name="Zhang S."/>
            <person name="Zheng H."/>
            <person name="Huang Y."/>
            <person name="Zhou Y."/>
            <person name="Wang S."/>
            <person name="Zhao G.P."/>
            <person name="Liu X."/>
            <person name="St Leger R.J."/>
            <person name="Wang C."/>
        </authorList>
    </citation>
    <scope>NUCLEOTIDE SEQUENCE [LARGE SCALE GENOMIC DNA]</scope>
    <source>
        <strain evidence="3 4">CM01</strain>
    </source>
</reference>
<dbReference type="KEGG" id="cmt:CCM_05540"/>
<evidence type="ECO:0000313" key="4">
    <source>
        <dbReference type="Proteomes" id="UP000001610"/>
    </source>
</evidence>
<keyword evidence="2" id="KW-1133">Transmembrane helix</keyword>
<dbReference type="AlphaFoldDB" id="G3JK98"/>
<dbReference type="GeneID" id="18167558"/>
<sequence length="400" mass="43195">MGNGGSRQRNRNREHKSSNAVHYQRTEYQPFLISTLYSEAAPMIWLAPLLIGLCGSPAAAAQATHSTALYNQFFPAWDNMLKDYLEHNCHEVVTNYRNATFNDTHISYEAELSAAAVVLGLAPSILQMVSPTPADTALISLRRPVLALLLSLASPATVFSEAATYASNIAVLSKPLSQQIRGTFPYTAGRLLSAGASVDVSNYVAALLSAIQYILALAAVANSAYRTYQLCVWTVCSFSPIVVFLPALWHGTVVLLHLGGWIAQRLNLQRAEAARGAKKSTDAQDRQRAKFGWGSRAKSWVRNEATPSVFAEKLLVENRAAGPAPFFSVVTAALYAGVPVHLLYGTLVLSSLTFISAFDSITAVAFYAISTVVSKAIVYFECASIHAVASENLDATAEEE</sequence>
<organism evidence="3 4">
    <name type="scientific">Cordyceps militaris (strain CM01)</name>
    <name type="common">Caterpillar fungus</name>
    <dbReference type="NCBI Taxonomy" id="983644"/>
    <lineage>
        <taxon>Eukaryota</taxon>
        <taxon>Fungi</taxon>
        <taxon>Dikarya</taxon>
        <taxon>Ascomycota</taxon>
        <taxon>Pezizomycotina</taxon>
        <taxon>Sordariomycetes</taxon>
        <taxon>Hypocreomycetidae</taxon>
        <taxon>Hypocreales</taxon>
        <taxon>Cordycipitaceae</taxon>
        <taxon>Cordyceps</taxon>
    </lineage>
</organism>
<dbReference type="OMA" id="DPFHTNF"/>
<dbReference type="eggNOG" id="ENOG502SQ4J">
    <property type="taxonomic scope" value="Eukaryota"/>
</dbReference>
<keyword evidence="2" id="KW-0472">Membrane</keyword>
<dbReference type="OrthoDB" id="3009728at2759"/>
<keyword evidence="4" id="KW-1185">Reference proteome</keyword>
<dbReference type="VEuPathDB" id="FungiDB:CCM_05540"/>
<dbReference type="Proteomes" id="UP000001610">
    <property type="component" value="Unassembled WGS sequence"/>
</dbReference>
<keyword evidence="2" id="KW-0812">Transmembrane</keyword>
<feature type="transmembrane region" description="Helical" evidence="2">
    <location>
        <begin position="320"/>
        <end position="338"/>
    </location>
</feature>
<name>G3JK98_CORMM</name>
<feature type="transmembrane region" description="Helical" evidence="2">
    <location>
        <begin position="344"/>
        <end position="369"/>
    </location>
</feature>
<evidence type="ECO:0000313" key="3">
    <source>
        <dbReference type="EMBL" id="EGX91382.1"/>
    </source>
</evidence>